<dbReference type="PIRSF" id="PIRSF002744">
    <property type="entry name" value="Pur-cyt_permease"/>
    <property type="match status" value="1"/>
</dbReference>
<evidence type="ECO:0000313" key="9">
    <source>
        <dbReference type="Proteomes" id="UP001209540"/>
    </source>
</evidence>
<evidence type="ECO:0000256" key="4">
    <source>
        <dbReference type="ARBA" id="ARBA00022692"/>
    </source>
</evidence>
<feature type="transmembrane region" description="Helical" evidence="7">
    <location>
        <begin position="191"/>
        <end position="214"/>
    </location>
</feature>
<comment type="similarity">
    <text evidence="2">Belongs to the purine-cytosine permease (2.A.39) family.</text>
</comment>
<dbReference type="Pfam" id="PF02133">
    <property type="entry name" value="Transp_cyt_pur"/>
    <property type="match status" value="1"/>
</dbReference>
<feature type="transmembrane region" description="Helical" evidence="7">
    <location>
        <begin position="259"/>
        <end position="280"/>
    </location>
</feature>
<feature type="transmembrane region" description="Helical" evidence="7">
    <location>
        <begin position="81"/>
        <end position="100"/>
    </location>
</feature>
<dbReference type="Proteomes" id="UP001209540">
    <property type="component" value="Unassembled WGS sequence"/>
</dbReference>
<proteinExistence type="inferred from homology"/>
<keyword evidence="5 7" id="KW-1133">Transmembrane helix</keyword>
<feature type="transmembrane region" description="Helical" evidence="7">
    <location>
        <begin position="147"/>
        <end position="171"/>
    </location>
</feature>
<evidence type="ECO:0000256" key="5">
    <source>
        <dbReference type="ARBA" id="ARBA00022989"/>
    </source>
</evidence>
<dbReference type="PANTHER" id="PTHR31806:SF1">
    <property type="entry name" value="PURINE-CYTOSINE PERMEASE FCY2-RELATED"/>
    <property type="match status" value="1"/>
</dbReference>
<evidence type="ECO:0000256" key="7">
    <source>
        <dbReference type="SAM" id="Phobius"/>
    </source>
</evidence>
<evidence type="ECO:0000256" key="6">
    <source>
        <dbReference type="ARBA" id="ARBA00023136"/>
    </source>
</evidence>
<reference evidence="8" key="1">
    <citation type="journal article" date="2022" name="IScience">
        <title>Evolution of zygomycete secretomes and the origins of terrestrial fungal ecologies.</title>
        <authorList>
            <person name="Chang Y."/>
            <person name="Wang Y."/>
            <person name="Mondo S."/>
            <person name="Ahrendt S."/>
            <person name="Andreopoulos W."/>
            <person name="Barry K."/>
            <person name="Beard J."/>
            <person name="Benny G.L."/>
            <person name="Blankenship S."/>
            <person name="Bonito G."/>
            <person name="Cuomo C."/>
            <person name="Desiro A."/>
            <person name="Gervers K.A."/>
            <person name="Hundley H."/>
            <person name="Kuo A."/>
            <person name="LaButti K."/>
            <person name="Lang B.F."/>
            <person name="Lipzen A."/>
            <person name="O'Donnell K."/>
            <person name="Pangilinan J."/>
            <person name="Reynolds N."/>
            <person name="Sandor L."/>
            <person name="Smith M.E."/>
            <person name="Tsang A."/>
            <person name="Grigoriev I.V."/>
            <person name="Stajich J.E."/>
            <person name="Spatafora J.W."/>
        </authorList>
    </citation>
    <scope>NUCLEOTIDE SEQUENCE</scope>
    <source>
        <strain evidence="8">RSA 2281</strain>
    </source>
</reference>
<gene>
    <name evidence="8" type="ORF">BDA99DRAFT_597103</name>
</gene>
<evidence type="ECO:0000256" key="2">
    <source>
        <dbReference type="ARBA" id="ARBA00008974"/>
    </source>
</evidence>
<keyword evidence="3" id="KW-0813">Transport</keyword>
<accession>A0AAD5PHY5</accession>
<feature type="transmembrane region" description="Helical" evidence="7">
    <location>
        <begin position="106"/>
        <end position="126"/>
    </location>
</feature>
<keyword evidence="6 7" id="KW-0472">Membrane</keyword>
<comment type="caution">
    <text evidence="8">The sequence shown here is derived from an EMBL/GenBank/DDBJ whole genome shotgun (WGS) entry which is preliminary data.</text>
</comment>
<sequence>MTNHLILIEKEQPVNLGDQTLFEEDARNKTKADHVDSSITTSISKKSIKERRFFSLPKVERQGIQPVPEDERPHTRKVDNFTLWFSINTNWIPLSLGMLATQIYHINFWQGLVCIILANMIVAIPGKSIFTTFGSQYGLRQIVITRYSYGLIPCHILTSLNIIAFIGWGVIDTILGAQLLASIQLHNNVTVNFPLWVAVLVIIVGTLVITIFGYHMLHFFERWTWLPLWIMFFIILGLSVHHIDLSATSSNTAEDIGDVISFFTTMASAFPIWVQCAADFTVKQPANSNRLLIAVLNYFGAIIPTILLEIFGLALGTAIAEPTQNPTWEAAYDSDNVGGLAAAILEPLSGFGKFCLVLSAFGMIVHVAPNSYGCALQVQSLVPGFYKIPIWIFILVVTTIIAVASIAGSENLASIIQTVLPLQVYYIGPYVTVLLVEHYVFRRGHYPVEIWNSRKELPIGLAATFITMGAYGIAFLGANQSWFSGPAAKHISDHGGEIGLWITFVFAVFFYPPARYIEKRIFGR</sequence>
<dbReference type="AlphaFoldDB" id="A0AAD5PHY5"/>
<dbReference type="PANTHER" id="PTHR31806">
    <property type="entry name" value="PURINE-CYTOSINE PERMEASE FCY2-RELATED"/>
    <property type="match status" value="1"/>
</dbReference>
<protein>
    <submittedName>
        <fullName evidence="8">Permease for cytosine/purines, uracil, thiamine, allantoin-domain-containing protein</fullName>
    </submittedName>
</protein>
<evidence type="ECO:0000256" key="1">
    <source>
        <dbReference type="ARBA" id="ARBA00004141"/>
    </source>
</evidence>
<dbReference type="EMBL" id="JAIXMP010000008">
    <property type="protein sequence ID" value="KAI9269134.1"/>
    <property type="molecule type" value="Genomic_DNA"/>
</dbReference>
<feature type="transmembrane region" description="Helical" evidence="7">
    <location>
        <begin position="498"/>
        <end position="517"/>
    </location>
</feature>
<dbReference type="InterPro" id="IPR026030">
    <property type="entry name" value="Pur-cyt_permease_Fcy2/21/22"/>
</dbReference>
<keyword evidence="4 7" id="KW-0812">Transmembrane</keyword>
<keyword evidence="9" id="KW-1185">Reference proteome</keyword>
<feature type="transmembrane region" description="Helical" evidence="7">
    <location>
        <begin position="292"/>
        <end position="320"/>
    </location>
</feature>
<dbReference type="GO" id="GO:0022857">
    <property type="term" value="F:transmembrane transporter activity"/>
    <property type="evidence" value="ECO:0007669"/>
    <property type="project" value="InterPro"/>
</dbReference>
<dbReference type="Gene3D" id="1.10.4160.10">
    <property type="entry name" value="Hydantoin permease"/>
    <property type="match status" value="1"/>
</dbReference>
<feature type="transmembrane region" description="Helical" evidence="7">
    <location>
        <begin position="388"/>
        <end position="408"/>
    </location>
</feature>
<feature type="transmembrane region" description="Helical" evidence="7">
    <location>
        <begin position="414"/>
        <end position="436"/>
    </location>
</feature>
<feature type="transmembrane region" description="Helical" evidence="7">
    <location>
        <begin position="226"/>
        <end position="247"/>
    </location>
</feature>
<evidence type="ECO:0000256" key="3">
    <source>
        <dbReference type="ARBA" id="ARBA00022448"/>
    </source>
</evidence>
<dbReference type="InterPro" id="IPR001248">
    <property type="entry name" value="Pur-cyt_permease"/>
</dbReference>
<reference evidence="8" key="2">
    <citation type="submission" date="2023-02" db="EMBL/GenBank/DDBJ databases">
        <authorList>
            <consortium name="DOE Joint Genome Institute"/>
            <person name="Mondo S.J."/>
            <person name="Chang Y."/>
            <person name="Wang Y."/>
            <person name="Ahrendt S."/>
            <person name="Andreopoulos W."/>
            <person name="Barry K."/>
            <person name="Beard J."/>
            <person name="Benny G.L."/>
            <person name="Blankenship S."/>
            <person name="Bonito G."/>
            <person name="Cuomo C."/>
            <person name="Desiro A."/>
            <person name="Gervers K.A."/>
            <person name="Hundley H."/>
            <person name="Kuo A."/>
            <person name="LaButti K."/>
            <person name="Lang B.F."/>
            <person name="Lipzen A."/>
            <person name="O'Donnell K."/>
            <person name="Pangilinan J."/>
            <person name="Reynolds N."/>
            <person name="Sandor L."/>
            <person name="Smith M.W."/>
            <person name="Tsang A."/>
            <person name="Grigoriev I.V."/>
            <person name="Stajich J.E."/>
            <person name="Spatafora J.W."/>
        </authorList>
    </citation>
    <scope>NUCLEOTIDE SEQUENCE</scope>
    <source>
        <strain evidence="8">RSA 2281</strain>
    </source>
</reference>
<feature type="transmembrane region" description="Helical" evidence="7">
    <location>
        <begin position="457"/>
        <end position="478"/>
    </location>
</feature>
<name>A0AAD5PHY5_9FUNG</name>
<feature type="non-terminal residue" evidence="8">
    <location>
        <position position="1"/>
    </location>
</feature>
<evidence type="ECO:0000313" key="8">
    <source>
        <dbReference type="EMBL" id="KAI9269134.1"/>
    </source>
</evidence>
<feature type="transmembrane region" description="Helical" evidence="7">
    <location>
        <begin position="340"/>
        <end position="367"/>
    </location>
</feature>
<comment type="subcellular location">
    <subcellularLocation>
        <location evidence="1">Membrane</location>
        <topology evidence="1">Multi-pass membrane protein</topology>
    </subcellularLocation>
</comment>
<organism evidence="8 9">
    <name type="scientific">Phascolomyces articulosus</name>
    <dbReference type="NCBI Taxonomy" id="60185"/>
    <lineage>
        <taxon>Eukaryota</taxon>
        <taxon>Fungi</taxon>
        <taxon>Fungi incertae sedis</taxon>
        <taxon>Mucoromycota</taxon>
        <taxon>Mucoromycotina</taxon>
        <taxon>Mucoromycetes</taxon>
        <taxon>Mucorales</taxon>
        <taxon>Lichtheimiaceae</taxon>
        <taxon>Phascolomyces</taxon>
    </lineage>
</organism>
<dbReference type="GO" id="GO:0005886">
    <property type="term" value="C:plasma membrane"/>
    <property type="evidence" value="ECO:0007669"/>
    <property type="project" value="TreeGrafter"/>
</dbReference>